<dbReference type="Proteomes" id="UP001150062">
    <property type="component" value="Unassembled WGS sequence"/>
</dbReference>
<dbReference type="Pfam" id="PF00615">
    <property type="entry name" value="RGS"/>
    <property type="match status" value="1"/>
</dbReference>
<feature type="compositionally biased region" description="Basic and acidic residues" evidence="1">
    <location>
        <begin position="449"/>
        <end position="472"/>
    </location>
</feature>
<feature type="transmembrane region" description="Helical" evidence="2">
    <location>
        <begin position="186"/>
        <end position="204"/>
    </location>
</feature>
<dbReference type="PROSITE" id="PS50132">
    <property type="entry name" value="RGS"/>
    <property type="match status" value="1"/>
</dbReference>
<evidence type="ECO:0000256" key="2">
    <source>
        <dbReference type="SAM" id="Phobius"/>
    </source>
</evidence>
<comment type="caution">
    <text evidence="4">The sequence shown here is derived from an EMBL/GenBank/DDBJ whole genome shotgun (WGS) entry which is preliminary data.</text>
</comment>
<organism evidence="4 5">
    <name type="scientific">Anaeramoeba flamelloides</name>
    <dbReference type="NCBI Taxonomy" id="1746091"/>
    <lineage>
        <taxon>Eukaryota</taxon>
        <taxon>Metamonada</taxon>
        <taxon>Anaeramoebidae</taxon>
        <taxon>Anaeramoeba</taxon>
    </lineage>
</organism>
<evidence type="ECO:0000313" key="4">
    <source>
        <dbReference type="EMBL" id="KAJ6250647.1"/>
    </source>
</evidence>
<dbReference type="PANTHER" id="PTHR10845">
    <property type="entry name" value="REGULATOR OF G PROTEIN SIGNALING"/>
    <property type="match status" value="1"/>
</dbReference>
<evidence type="ECO:0000259" key="3">
    <source>
        <dbReference type="PROSITE" id="PS50132"/>
    </source>
</evidence>
<feature type="transmembrane region" description="Helical" evidence="2">
    <location>
        <begin position="216"/>
        <end position="238"/>
    </location>
</feature>
<feature type="domain" description="RGS" evidence="3">
    <location>
        <begin position="261"/>
        <end position="413"/>
    </location>
</feature>
<keyword evidence="2" id="KW-0472">Membrane</keyword>
<dbReference type="SMART" id="SM00315">
    <property type="entry name" value="RGS"/>
    <property type="match status" value="1"/>
</dbReference>
<keyword evidence="2" id="KW-0812">Transmembrane</keyword>
<feature type="region of interest" description="Disordered" evidence="1">
    <location>
        <begin position="427"/>
        <end position="496"/>
    </location>
</feature>
<feature type="compositionally biased region" description="Acidic residues" evidence="1">
    <location>
        <begin position="437"/>
        <end position="448"/>
    </location>
</feature>
<sequence length="496" mass="58446">MKVPCTIYFYSIIVVQNTFLVFYYLRSFRFYYLFRLNREKLESAKRLYIEMANGYKSDSKSNNITEMKTINGTENQTENEGIDFYLDTLNIDVKVKEIEKNFFQKKSRLSEKFIIKVLIIQVICYNILFIILYFGSELKDQKVCSSVGTGWGRILHLSIVYTNIFIFLFSTFLIRNIKENLKLRREIFIAALILIAFIFSVWLPKVSDKVNYHYRWPVLYLAFLHILLIFGFPLYLSYKFESSKRSMEETNDKQAKNTYQKFIDIIEDQDKVQYIIQFSKKNYSVENILFYRTIKSFKNACKSKKKKNQKKIFKMMNSILNTFIMETSPLVINLSSGIRENTIQKCQTILNKKNMKALKKKNQDITNKNKHDDQNSDENICNIFDEALEAILNLMYIDTYPQFIQSKIYFEMIMKVGQHNPDQILTNNYNIKNDGGAVDDESNDDDEKNTDNHYNKEEDIEIDSIHSSRDNRSNQSKISNDSSKSSSSSSSSQEFD</sequence>
<name>A0ABQ8Z1M1_9EUKA</name>
<feature type="compositionally biased region" description="Low complexity" evidence="1">
    <location>
        <begin position="473"/>
        <end position="496"/>
    </location>
</feature>
<protein>
    <submittedName>
        <fullName evidence="4">Regulator of g protein signaling</fullName>
    </submittedName>
</protein>
<dbReference type="Gene3D" id="1.10.167.10">
    <property type="entry name" value="Regulator of G-protein Signalling 4, domain 2"/>
    <property type="match status" value="1"/>
</dbReference>
<gene>
    <name evidence="4" type="ORF">M0813_15458</name>
</gene>
<reference evidence="4" key="1">
    <citation type="submission" date="2022-08" db="EMBL/GenBank/DDBJ databases">
        <title>Novel sulfate-reducing endosymbionts in the free-living metamonad Anaeramoeba.</title>
        <authorList>
            <person name="Jerlstrom-Hultqvist J."/>
            <person name="Cepicka I."/>
            <person name="Gallot-Lavallee L."/>
            <person name="Salas-Leiva D."/>
            <person name="Curtis B.A."/>
            <person name="Zahonova K."/>
            <person name="Pipaliya S."/>
            <person name="Dacks J."/>
            <person name="Roger A.J."/>
        </authorList>
    </citation>
    <scope>NUCLEOTIDE SEQUENCE</scope>
    <source>
        <strain evidence="4">Schooner1</strain>
    </source>
</reference>
<feature type="transmembrane region" description="Helical" evidence="2">
    <location>
        <begin position="113"/>
        <end position="134"/>
    </location>
</feature>
<dbReference type="SUPFAM" id="SSF48097">
    <property type="entry name" value="Regulator of G-protein signaling, RGS"/>
    <property type="match status" value="1"/>
</dbReference>
<evidence type="ECO:0000256" key="1">
    <source>
        <dbReference type="SAM" id="MobiDB-lite"/>
    </source>
</evidence>
<dbReference type="PANTHER" id="PTHR10845:SF192">
    <property type="entry name" value="DOUBLE HIT, ISOFORM B"/>
    <property type="match status" value="1"/>
</dbReference>
<keyword evidence="2" id="KW-1133">Transmembrane helix</keyword>
<dbReference type="InterPro" id="IPR044926">
    <property type="entry name" value="RGS_subdomain_2"/>
</dbReference>
<keyword evidence="5" id="KW-1185">Reference proteome</keyword>
<feature type="transmembrane region" description="Helical" evidence="2">
    <location>
        <begin position="154"/>
        <end position="174"/>
    </location>
</feature>
<dbReference type="InterPro" id="IPR036305">
    <property type="entry name" value="RGS_sf"/>
</dbReference>
<feature type="transmembrane region" description="Helical" evidence="2">
    <location>
        <begin position="6"/>
        <end position="25"/>
    </location>
</feature>
<accession>A0ABQ8Z1M1</accession>
<evidence type="ECO:0000313" key="5">
    <source>
        <dbReference type="Proteomes" id="UP001150062"/>
    </source>
</evidence>
<dbReference type="EMBL" id="JAOAOG010000073">
    <property type="protein sequence ID" value="KAJ6250647.1"/>
    <property type="molecule type" value="Genomic_DNA"/>
</dbReference>
<dbReference type="InterPro" id="IPR016137">
    <property type="entry name" value="RGS"/>
</dbReference>
<proteinExistence type="predicted"/>